<keyword evidence="3" id="KW-1185">Reference proteome</keyword>
<name>A0A2P5I1G2_DIAHE</name>
<evidence type="ECO:0000313" key="2">
    <source>
        <dbReference type="EMBL" id="POS76365.1"/>
    </source>
</evidence>
<feature type="region of interest" description="Disordered" evidence="1">
    <location>
        <begin position="73"/>
        <end position="136"/>
    </location>
</feature>
<sequence>MKSTGYSEEQQSQREHLGYSGTLSHGIIERTSMFSRSLQVSARTPRLQGTNVEMHPAFSDLATERDFHYAWNEVRRKKKQPQKLKDEEKEGEGNDGEDVDSQGWAYKEWNNEKLAGPRKTSSPDEAIKHLKNQWDA</sequence>
<gene>
    <name evidence="2" type="ORF">DHEL01_v205246</name>
</gene>
<comment type="caution">
    <text evidence="2">The sequence shown here is derived from an EMBL/GenBank/DDBJ whole genome shotgun (WGS) entry which is preliminary data.</text>
</comment>
<protein>
    <submittedName>
        <fullName evidence="2">Uncharacterized protein</fullName>
    </submittedName>
</protein>
<dbReference type="InParanoid" id="A0A2P5I1G2"/>
<reference evidence="2" key="1">
    <citation type="submission" date="2017-09" db="EMBL/GenBank/DDBJ databases">
        <title>Polyketide synthases of a Diaporthe helianthi virulent isolate.</title>
        <authorList>
            <person name="Baroncelli R."/>
        </authorList>
    </citation>
    <scope>NUCLEOTIDE SEQUENCE [LARGE SCALE GENOMIC DNA]</scope>
    <source>
        <strain evidence="2">7/96</strain>
    </source>
</reference>
<organism evidence="2 3">
    <name type="scientific">Diaporthe helianthi</name>
    <dbReference type="NCBI Taxonomy" id="158607"/>
    <lineage>
        <taxon>Eukaryota</taxon>
        <taxon>Fungi</taxon>
        <taxon>Dikarya</taxon>
        <taxon>Ascomycota</taxon>
        <taxon>Pezizomycotina</taxon>
        <taxon>Sordariomycetes</taxon>
        <taxon>Sordariomycetidae</taxon>
        <taxon>Diaporthales</taxon>
        <taxon>Diaporthaceae</taxon>
        <taxon>Diaporthe</taxon>
    </lineage>
</organism>
<feature type="compositionally biased region" description="Basic and acidic residues" evidence="1">
    <location>
        <begin position="83"/>
        <end position="92"/>
    </location>
</feature>
<dbReference type="AlphaFoldDB" id="A0A2P5I1G2"/>
<dbReference type="EMBL" id="MAVT02000378">
    <property type="protein sequence ID" value="POS76365.1"/>
    <property type="molecule type" value="Genomic_DNA"/>
</dbReference>
<feature type="compositionally biased region" description="Basic and acidic residues" evidence="1">
    <location>
        <begin position="121"/>
        <end position="136"/>
    </location>
</feature>
<dbReference type="Proteomes" id="UP000094444">
    <property type="component" value="Unassembled WGS sequence"/>
</dbReference>
<evidence type="ECO:0000256" key="1">
    <source>
        <dbReference type="SAM" id="MobiDB-lite"/>
    </source>
</evidence>
<feature type="region of interest" description="Disordered" evidence="1">
    <location>
        <begin position="1"/>
        <end position="23"/>
    </location>
</feature>
<proteinExistence type="predicted"/>
<evidence type="ECO:0000313" key="3">
    <source>
        <dbReference type="Proteomes" id="UP000094444"/>
    </source>
</evidence>
<feature type="compositionally biased region" description="Polar residues" evidence="1">
    <location>
        <begin position="1"/>
        <end position="10"/>
    </location>
</feature>
<accession>A0A2P5I1G2</accession>